<feature type="domain" description="G" evidence="1">
    <location>
        <begin position="12"/>
        <end position="126"/>
    </location>
</feature>
<dbReference type="Gene3D" id="3.40.50.300">
    <property type="entry name" value="P-loop containing nucleotide triphosphate hydrolases"/>
    <property type="match status" value="1"/>
</dbReference>
<name>A0A3B0ZBB2_9ZZZZ</name>
<dbReference type="NCBIfam" id="TIGR00231">
    <property type="entry name" value="small_GTP"/>
    <property type="match status" value="1"/>
</dbReference>
<dbReference type="InterPro" id="IPR005225">
    <property type="entry name" value="Small_GTP-bd"/>
</dbReference>
<sequence length="177" mass="19402">MRNKHSRQKRLKVVILGEENVGKTTLVHQLSPGATSVENTDSDGTSVTVGYDLGKIEVGGYQLHLFGTPGQSRFKMTRHIVSEGADFGILLIDGETMSSQGMSDRAKGLEKELIGRKAPYLICINKMNTSLFSREEIQCKFSLPVHFISAKTGDGIEALKKSLQMLIEQHTPVAVTV</sequence>
<dbReference type="InterPro" id="IPR027417">
    <property type="entry name" value="P-loop_NTPase"/>
</dbReference>
<organism evidence="2">
    <name type="scientific">hydrothermal vent metagenome</name>
    <dbReference type="NCBI Taxonomy" id="652676"/>
    <lineage>
        <taxon>unclassified sequences</taxon>
        <taxon>metagenomes</taxon>
        <taxon>ecological metagenomes</taxon>
    </lineage>
</organism>
<dbReference type="PANTHER" id="PTHR42708">
    <property type="entry name" value="ATP/GTP-BINDING PROTEIN-RELATED"/>
    <property type="match status" value="1"/>
</dbReference>
<evidence type="ECO:0000313" key="2">
    <source>
        <dbReference type="EMBL" id="VAW86280.1"/>
    </source>
</evidence>
<dbReference type="PRINTS" id="PR00449">
    <property type="entry name" value="RASTRNSFRMNG"/>
</dbReference>
<reference evidence="2" key="1">
    <citation type="submission" date="2018-06" db="EMBL/GenBank/DDBJ databases">
        <authorList>
            <person name="Zhirakovskaya E."/>
        </authorList>
    </citation>
    <scope>NUCLEOTIDE SEQUENCE</scope>
</reference>
<dbReference type="InterPro" id="IPR006073">
    <property type="entry name" value="GTP-bd"/>
</dbReference>
<dbReference type="CDD" id="cd00882">
    <property type="entry name" value="Ras_like_GTPase"/>
    <property type="match status" value="1"/>
</dbReference>
<dbReference type="PANTHER" id="PTHR42708:SF1">
    <property type="entry name" value="GLIDING MOTILITY PROTEIN MGLA"/>
    <property type="match status" value="1"/>
</dbReference>
<dbReference type="AlphaFoldDB" id="A0A3B0ZBB2"/>
<dbReference type="Pfam" id="PF01926">
    <property type="entry name" value="MMR_HSR1"/>
    <property type="match status" value="1"/>
</dbReference>
<dbReference type="SUPFAM" id="SSF52540">
    <property type="entry name" value="P-loop containing nucleoside triphosphate hydrolases"/>
    <property type="match status" value="1"/>
</dbReference>
<proteinExistence type="predicted"/>
<dbReference type="EMBL" id="UOFO01000089">
    <property type="protein sequence ID" value="VAW86280.1"/>
    <property type="molecule type" value="Genomic_DNA"/>
</dbReference>
<dbReference type="InterPro" id="IPR052705">
    <property type="entry name" value="Gliding_Motility_GTPase"/>
</dbReference>
<evidence type="ECO:0000259" key="1">
    <source>
        <dbReference type="Pfam" id="PF01926"/>
    </source>
</evidence>
<accession>A0A3B0ZBB2</accession>
<protein>
    <recommendedName>
        <fullName evidence="1">G domain-containing protein</fullName>
    </recommendedName>
</protein>
<dbReference type="GO" id="GO:0005525">
    <property type="term" value="F:GTP binding"/>
    <property type="evidence" value="ECO:0007669"/>
    <property type="project" value="InterPro"/>
</dbReference>
<gene>
    <name evidence="2" type="ORF">MNBD_GAMMA16-48</name>
</gene>